<gene>
    <name evidence="1" type="ORF">SEMRO_553_G165320.1</name>
</gene>
<organism evidence="1 2">
    <name type="scientific">Seminavis robusta</name>
    <dbReference type="NCBI Taxonomy" id="568900"/>
    <lineage>
        <taxon>Eukaryota</taxon>
        <taxon>Sar</taxon>
        <taxon>Stramenopiles</taxon>
        <taxon>Ochrophyta</taxon>
        <taxon>Bacillariophyta</taxon>
        <taxon>Bacillariophyceae</taxon>
        <taxon>Bacillariophycidae</taxon>
        <taxon>Naviculales</taxon>
        <taxon>Naviculaceae</taxon>
        <taxon>Seminavis</taxon>
    </lineage>
</organism>
<accession>A0A9N8HF65</accession>
<dbReference type="InterPro" id="IPR032675">
    <property type="entry name" value="LRR_dom_sf"/>
</dbReference>
<sequence length="314" mass="35551">MHWRRPDLPSQVRQVLDVKCIKAAAPAISSAQTLCVDTRFHWTVHALAELLCCLLQSEYLEELELTLPHSNLEEEGTFGYDMSNSLQPLFARAQIRKLEIRHHSILGNSLKFLNMLEDPSYGVAQMPKLEELMFELGGGQCLQQIFSMVCELLGRNKSTLRSLSLTHDAPHLDPTNAKGDLSPVLEALAQNMVLQKFEYCQNKPSGGYMYEPVDYPEREAYEAHVLKVLQTNMVLTDVSLRGRRRQPANDGVQYHCDLNQCGRKKVVDKSATLSDLVKSLTGDHWQYIDNESKTWPLGLVFGLLRASPALWRAQ</sequence>
<comment type="caution">
    <text evidence="1">The sequence shown here is derived from an EMBL/GenBank/DDBJ whole genome shotgun (WGS) entry which is preliminary data.</text>
</comment>
<protein>
    <submittedName>
        <fullName evidence="1">Uncharacterized protein</fullName>
    </submittedName>
</protein>
<name>A0A9N8HF65_9STRA</name>
<dbReference type="AlphaFoldDB" id="A0A9N8HF65"/>
<proteinExistence type="predicted"/>
<dbReference type="Proteomes" id="UP001153069">
    <property type="component" value="Unassembled WGS sequence"/>
</dbReference>
<keyword evidence="2" id="KW-1185">Reference proteome</keyword>
<dbReference type="Gene3D" id="3.80.10.10">
    <property type="entry name" value="Ribonuclease Inhibitor"/>
    <property type="match status" value="1"/>
</dbReference>
<evidence type="ECO:0000313" key="2">
    <source>
        <dbReference type="Proteomes" id="UP001153069"/>
    </source>
</evidence>
<dbReference type="EMBL" id="CAICTM010000552">
    <property type="protein sequence ID" value="CAB9512753.1"/>
    <property type="molecule type" value="Genomic_DNA"/>
</dbReference>
<reference evidence="1" key="1">
    <citation type="submission" date="2020-06" db="EMBL/GenBank/DDBJ databases">
        <authorList>
            <consortium name="Plant Systems Biology data submission"/>
        </authorList>
    </citation>
    <scope>NUCLEOTIDE SEQUENCE</scope>
    <source>
        <strain evidence="1">D6</strain>
    </source>
</reference>
<evidence type="ECO:0000313" key="1">
    <source>
        <dbReference type="EMBL" id="CAB9512753.1"/>
    </source>
</evidence>